<dbReference type="RefSeq" id="WP_236863708.1">
    <property type="nucleotide sequence ID" value="NZ_BAABAZ010000004.1"/>
</dbReference>
<keyword evidence="1" id="KW-1133">Transmembrane helix</keyword>
<dbReference type="Pfam" id="PF09997">
    <property type="entry name" value="DUF2238"/>
    <property type="match status" value="1"/>
</dbReference>
<accession>A0ABP8EI40</accession>
<evidence type="ECO:0008006" key="4">
    <source>
        <dbReference type="Google" id="ProtNLM"/>
    </source>
</evidence>
<sequence length="187" mass="20740">MSAGRVQVLVVRWAAVASVLICLLLGDVQTALVMLLVCLGTTIGWRLRTSATFEIALNVTLLVSAWSGKWDLYESWIGWDMLVHFAATGVLALLAREMLEQWWPRTPFDPAAAWPTFAAAAVLCVVWECLEFAGMVLIDPDVYMTPLDTIGDIAAGMVGAAAAEWWRRRRLSPRPQAPRQEQRQRSG</sequence>
<evidence type="ECO:0000313" key="3">
    <source>
        <dbReference type="Proteomes" id="UP001501586"/>
    </source>
</evidence>
<protein>
    <recommendedName>
        <fullName evidence="4">VanZ family protein</fullName>
    </recommendedName>
</protein>
<evidence type="ECO:0000256" key="1">
    <source>
        <dbReference type="SAM" id="Phobius"/>
    </source>
</evidence>
<dbReference type="EMBL" id="BAABAZ010000004">
    <property type="protein sequence ID" value="GAA4283627.1"/>
    <property type="molecule type" value="Genomic_DNA"/>
</dbReference>
<evidence type="ECO:0000313" key="2">
    <source>
        <dbReference type="EMBL" id="GAA4283627.1"/>
    </source>
</evidence>
<dbReference type="Proteomes" id="UP001501586">
    <property type="component" value="Unassembled WGS sequence"/>
</dbReference>
<keyword evidence="1" id="KW-0472">Membrane</keyword>
<dbReference type="InterPro" id="IPR014509">
    <property type="entry name" value="YjdF-like"/>
</dbReference>
<organism evidence="2 3">
    <name type="scientific">Brevibacterium daeguense</name>
    <dbReference type="NCBI Taxonomy" id="909936"/>
    <lineage>
        <taxon>Bacteria</taxon>
        <taxon>Bacillati</taxon>
        <taxon>Actinomycetota</taxon>
        <taxon>Actinomycetes</taxon>
        <taxon>Micrococcales</taxon>
        <taxon>Brevibacteriaceae</taxon>
        <taxon>Brevibacterium</taxon>
    </lineage>
</organism>
<reference evidence="3" key="1">
    <citation type="journal article" date="2019" name="Int. J. Syst. Evol. Microbiol.">
        <title>The Global Catalogue of Microorganisms (GCM) 10K type strain sequencing project: providing services to taxonomists for standard genome sequencing and annotation.</title>
        <authorList>
            <consortium name="The Broad Institute Genomics Platform"/>
            <consortium name="The Broad Institute Genome Sequencing Center for Infectious Disease"/>
            <person name="Wu L."/>
            <person name="Ma J."/>
        </authorList>
    </citation>
    <scope>NUCLEOTIDE SEQUENCE [LARGE SCALE GENOMIC DNA]</scope>
    <source>
        <strain evidence="3">JCM 17458</strain>
    </source>
</reference>
<name>A0ABP8EI40_9MICO</name>
<feature type="transmembrane region" description="Helical" evidence="1">
    <location>
        <begin position="51"/>
        <end position="70"/>
    </location>
</feature>
<feature type="transmembrane region" description="Helical" evidence="1">
    <location>
        <begin position="76"/>
        <end position="95"/>
    </location>
</feature>
<gene>
    <name evidence="2" type="ORF">GCM10022261_11580</name>
</gene>
<keyword evidence="3" id="KW-1185">Reference proteome</keyword>
<keyword evidence="1" id="KW-0812">Transmembrane</keyword>
<comment type="caution">
    <text evidence="2">The sequence shown here is derived from an EMBL/GenBank/DDBJ whole genome shotgun (WGS) entry which is preliminary data.</text>
</comment>
<feature type="transmembrane region" description="Helical" evidence="1">
    <location>
        <begin position="116"/>
        <end position="138"/>
    </location>
</feature>
<feature type="transmembrane region" description="Helical" evidence="1">
    <location>
        <begin position="12"/>
        <end position="39"/>
    </location>
</feature>
<proteinExistence type="predicted"/>